<dbReference type="RefSeq" id="WP_364446505.1">
    <property type="nucleotide sequence ID" value="NZ_JBFARM010000003.1"/>
</dbReference>
<name>A0ABV3GZC3_9ACTN</name>
<dbReference type="Proteomes" id="UP001552427">
    <property type="component" value="Unassembled WGS sequence"/>
</dbReference>
<proteinExistence type="predicted"/>
<evidence type="ECO:0000313" key="1">
    <source>
        <dbReference type="EMBL" id="MEV4285624.1"/>
    </source>
</evidence>
<sequence length="32" mass="3879">MWKTDKAWKDTARRLILTFDDGTRHTADILFR</sequence>
<accession>A0ABV3GZC3</accession>
<keyword evidence="2" id="KW-1185">Reference proteome</keyword>
<dbReference type="EMBL" id="JBFARM010000003">
    <property type="protein sequence ID" value="MEV4285624.1"/>
    <property type="molecule type" value="Genomic_DNA"/>
</dbReference>
<protein>
    <submittedName>
        <fullName evidence="1">PxKF domain-containing protein</fullName>
    </submittedName>
</protein>
<organism evidence="1 2">
    <name type="scientific">Nonomuraea bangladeshensis</name>
    <dbReference type="NCBI Taxonomy" id="404385"/>
    <lineage>
        <taxon>Bacteria</taxon>
        <taxon>Bacillati</taxon>
        <taxon>Actinomycetota</taxon>
        <taxon>Actinomycetes</taxon>
        <taxon>Streptosporangiales</taxon>
        <taxon>Streptosporangiaceae</taxon>
        <taxon>Nonomuraea</taxon>
    </lineage>
</organism>
<gene>
    <name evidence="1" type="ORF">AB0K40_08965</name>
</gene>
<comment type="caution">
    <text evidence="1">The sequence shown here is derived from an EMBL/GenBank/DDBJ whole genome shotgun (WGS) entry which is preliminary data.</text>
</comment>
<reference evidence="1 2" key="1">
    <citation type="submission" date="2024-06" db="EMBL/GenBank/DDBJ databases">
        <title>The Natural Products Discovery Center: Release of the First 8490 Sequenced Strains for Exploring Actinobacteria Biosynthetic Diversity.</title>
        <authorList>
            <person name="Kalkreuter E."/>
            <person name="Kautsar S.A."/>
            <person name="Yang D."/>
            <person name="Bader C.D."/>
            <person name="Teijaro C.N."/>
            <person name="Fluegel L."/>
            <person name="Davis C.M."/>
            <person name="Simpson J.R."/>
            <person name="Lauterbach L."/>
            <person name="Steele A.D."/>
            <person name="Gui C."/>
            <person name="Meng S."/>
            <person name="Li G."/>
            <person name="Viehrig K."/>
            <person name="Ye F."/>
            <person name="Su P."/>
            <person name="Kiefer A.F."/>
            <person name="Nichols A."/>
            <person name="Cepeda A.J."/>
            <person name="Yan W."/>
            <person name="Fan B."/>
            <person name="Jiang Y."/>
            <person name="Adhikari A."/>
            <person name="Zheng C.-J."/>
            <person name="Schuster L."/>
            <person name="Cowan T.M."/>
            <person name="Smanski M.J."/>
            <person name="Chevrette M.G."/>
            <person name="De Carvalho L.P.S."/>
            <person name="Shen B."/>
        </authorList>
    </citation>
    <scope>NUCLEOTIDE SEQUENCE [LARGE SCALE GENOMIC DNA]</scope>
    <source>
        <strain evidence="1 2">NPDC049574</strain>
    </source>
</reference>
<evidence type="ECO:0000313" key="2">
    <source>
        <dbReference type="Proteomes" id="UP001552427"/>
    </source>
</evidence>
<dbReference type="NCBIfam" id="NF038114">
    <property type="entry name" value="rightmost"/>
    <property type="match status" value="1"/>
</dbReference>